<dbReference type="AlphaFoldDB" id="A0A844BJG9"/>
<dbReference type="Proteomes" id="UP000466730">
    <property type="component" value="Unassembled WGS sequence"/>
</dbReference>
<feature type="region of interest" description="Disordered" evidence="1">
    <location>
        <begin position="44"/>
        <end position="112"/>
    </location>
</feature>
<proteinExistence type="predicted"/>
<protein>
    <submittedName>
        <fullName evidence="2">Uncharacterized protein</fullName>
    </submittedName>
</protein>
<evidence type="ECO:0000313" key="3">
    <source>
        <dbReference type="Proteomes" id="UP000466730"/>
    </source>
</evidence>
<dbReference type="RefSeq" id="WP_153747466.1">
    <property type="nucleotide sequence ID" value="NZ_BAAADI010000032.1"/>
</dbReference>
<gene>
    <name evidence="2" type="ORF">GH815_03995</name>
</gene>
<accession>A0A844BJG9</accession>
<organism evidence="2 3">
    <name type="scientific">Rhodovulum strictum</name>
    <dbReference type="NCBI Taxonomy" id="58314"/>
    <lineage>
        <taxon>Bacteria</taxon>
        <taxon>Pseudomonadati</taxon>
        <taxon>Pseudomonadota</taxon>
        <taxon>Alphaproteobacteria</taxon>
        <taxon>Rhodobacterales</taxon>
        <taxon>Paracoccaceae</taxon>
        <taxon>Rhodovulum</taxon>
    </lineage>
</organism>
<keyword evidence="3" id="KW-1185">Reference proteome</keyword>
<name>A0A844BJG9_9RHOB</name>
<evidence type="ECO:0000256" key="1">
    <source>
        <dbReference type="SAM" id="MobiDB-lite"/>
    </source>
</evidence>
<reference evidence="2 3" key="1">
    <citation type="submission" date="2019-11" db="EMBL/GenBank/DDBJ databases">
        <title>Draft Whole-Genome sequence of the marine photosynthetic bacterium Rhodovulum strictum DSM 11289.</title>
        <authorList>
            <person name="Kyndt J.A."/>
            <person name="Meyer T.E."/>
        </authorList>
    </citation>
    <scope>NUCLEOTIDE SEQUENCE [LARGE SCALE GENOMIC DNA]</scope>
    <source>
        <strain evidence="2 3">DSM 11289</strain>
    </source>
</reference>
<dbReference type="EMBL" id="WJPO01000004">
    <property type="protein sequence ID" value="MRH20147.1"/>
    <property type="molecule type" value="Genomic_DNA"/>
</dbReference>
<comment type="caution">
    <text evidence="2">The sequence shown here is derived from an EMBL/GenBank/DDBJ whole genome shotgun (WGS) entry which is preliminary data.</text>
</comment>
<evidence type="ECO:0000313" key="2">
    <source>
        <dbReference type="EMBL" id="MRH20147.1"/>
    </source>
</evidence>
<sequence length="112" mass="12384">MFRAYLPDQDAAAGRLMSSSVSVRQGLPCRAVAARAAVVARHRLAASRTIDDNTRRPEKRRFQRAQNHSDDGHASKLSCGLDRAAQRRSAPSQRFRKSVLRDLTNPVMGGAR</sequence>